<dbReference type="Pfam" id="PF00990">
    <property type="entry name" value="GGDEF"/>
    <property type="match status" value="1"/>
</dbReference>
<dbReference type="AlphaFoldDB" id="A0A1I7E6A9"/>
<dbReference type="EC" id="2.7.7.65" evidence="1"/>
<dbReference type="GO" id="GO:1902201">
    <property type="term" value="P:negative regulation of bacterial-type flagellum-dependent cell motility"/>
    <property type="evidence" value="ECO:0007669"/>
    <property type="project" value="TreeGrafter"/>
</dbReference>
<feature type="transmembrane region" description="Helical" evidence="4">
    <location>
        <begin position="21"/>
        <end position="41"/>
    </location>
</feature>
<feature type="transmembrane region" description="Helical" evidence="4">
    <location>
        <begin position="273"/>
        <end position="294"/>
    </location>
</feature>
<dbReference type="SUPFAM" id="SSF55073">
    <property type="entry name" value="Nucleotide cyclase"/>
    <property type="match status" value="1"/>
</dbReference>
<dbReference type="InterPro" id="IPR000160">
    <property type="entry name" value="GGDEF_dom"/>
</dbReference>
<protein>
    <recommendedName>
        <fullName evidence="1">diguanylate cyclase</fullName>
        <ecNumber evidence="1">2.7.7.65</ecNumber>
    </recommendedName>
</protein>
<dbReference type="PANTHER" id="PTHR45138:SF9">
    <property type="entry name" value="DIGUANYLATE CYCLASE DGCM-RELATED"/>
    <property type="match status" value="1"/>
</dbReference>
<evidence type="ECO:0000259" key="5">
    <source>
        <dbReference type="PROSITE" id="PS50887"/>
    </source>
</evidence>
<dbReference type="SMART" id="SM00267">
    <property type="entry name" value="GGDEF"/>
    <property type="match status" value="1"/>
</dbReference>
<feature type="transmembrane region" description="Helical" evidence="4">
    <location>
        <begin position="207"/>
        <end position="229"/>
    </location>
</feature>
<evidence type="ECO:0000256" key="1">
    <source>
        <dbReference type="ARBA" id="ARBA00012528"/>
    </source>
</evidence>
<evidence type="ECO:0000256" key="2">
    <source>
        <dbReference type="ARBA" id="ARBA00034247"/>
    </source>
</evidence>
<feature type="transmembrane region" description="Helical" evidence="4">
    <location>
        <begin position="175"/>
        <end position="195"/>
    </location>
</feature>
<sequence>MAFTWLPQVRGEILHRSPKSIHLAWFALSFLGVHAVCLMLFRSRATLVTYPFLILAPSFAFAATCWRARAVERQSRTPWILLAAGLFLWTCGIGLSAWEDLFQQMPVGIAWFSDFCFFLYGVPILLAVSSVSSRQRIPLFVWMDGIQAVLTAYLAYITIFTVVPFSDTALKPISASVLLLTYNVENVVLAMAATLRLRLLPREKDRGFYKLLCGYLWIYAIVAGVYNSWAASSDGHAVIDVIVDVPFLLLGVACMMRSPQESEADLDEEKPPLAVVIENGSPIFYTLALLALSIPLMREHFYVGTVGIVTALVVHTIRTAALQSRLVRTQHELRDARDRLEKIALTDALTNAANRRCFDQTLALEWNRAARNQLPLGLLLIDIDHFKKLNDRYGHPTGDKCLVAVASALQAALPRSGDLLARYGGEEFAAILPATDEDGARLVAAKMLAAVGSMHIRNETSLGDFVTVSIGIAVFGSAGTGSVHQIVEAADRALYCAKERGRNRIESIGQRDFQGTGSV</sequence>
<accession>A0A1I7E6A9</accession>
<name>A0A1I7E6A9_9BURK</name>
<dbReference type="NCBIfam" id="TIGR00254">
    <property type="entry name" value="GGDEF"/>
    <property type="match status" value="1"/>
</dbReference>
<evidence type="ECO:0000313" key="7">
    <source>
        <dbReference type="Proteomes" id="UP000198844"/>
    </source>
</evidence>
<feature type="transmembrane region" description="Helical" evidence="4">
    <location>
        <begin position="300"/>
        <end position="321"/>
    </location>
</feature>
<dbReference type="EMBL" id="FPBH01000014">
    <property type="protein sequence ID" value="SFU19481.1"/>
    <property type="molecule type" value="Genomic_DNA"/>
</dbReference>
<feature type="domain" description="GGDEF" evidence="5">
    <location>
        <begin position="374"/>
        <end position="510"/>
    </location>
</feature>
<dbReference type="InterPro" id="IPR029787">
    <property type="entry name" value="Nucleotide_cyclase"/>
</dbReference>
<feature type="transmembrane region" description="Helical" evidence="4">
    <location>
        <begin position="109"/>
        <end position="128"/>
    </location>
</feature>
<feature type="coiled-coil region" evidence="3">
    <location>
        <begin position="319"/>
        <end position="346"/>
    </location>
</feature>
<gene>
    <name evidence="6" type="ORF">SAMN05192563_101474</name>
</gene>
<dbReference type="GO" id="GO:0052621">
    <property type="term" value="F:diguanylate cyclase activity"/>
    <property type="evidence" value="ECO:0007669"/>
    <property type="project" value="UniProtKB-EC"/>
</dbReference>
<keyword evidence="4" id="KW-1133">Transmembrane helix</keyword>
<dbReference type="OrthoDB" id="9803824at2"/>
<organism evidence="6 7">
    <name type="scientific">Paraburkholderia aspalathi</name>
    <dbReference type="NCBI Taxonomy" id="1324617"/>
    <lineage>
        <taxon>Bacteria</taxon>
        <taxon>Pseudomonadati</taxon>
        <taxon>Pseudomonadota</taxon>
        <taxon>Betaproteobacteria</taxon>
        <taxon>Burkholderiales</taxon>
        <taxon>Burkholderiaceae</taxon>
        <taxon>Paraburkholderia</taxon>
    </lineage>
</organism>
<feature type="transmembrane region" description="Helical" evidence="4">
    <location>
        <begin position="47"/>
        <end position="66"/>
    </location>
</feature>
<feature type="transmembrane region" description="Helical" evidence="4">
    <location>
        <begin position="140"/>
        <end position="163"/>
    </location>
</feature>
<dbReference type="RefSeq" id="WP_093637387.1">
    <property type="nucleotide sequence ID" value="NZ_FPBH01000014.1"/>
</dbReference>
<dbReference type="PROSITE" id="PS50887">
    <property type="entry name" value="GGDEF"/>
    <property type="match status" value="1"/>
</dbReference>
<feature type="transmembrane region" description="Helical" evidence="4">
    <location>
        <begin position="78"/>
        <end position="97"/>
    </location>
</feature>
<evidence type="ECO:0000256" key="3">
    <source>
        <dbReference type="SAM" id="Coils"/>
    </source>
</evidence>
<dbReference type="GO" id="GO:0043709">
    <property type="term" value="P:cell adhesion involved in single-species biofilm formation"/>
    <property type="evidence" value="ECO:0007669"/>
    <property type="project" value="TreeGrafter"/>
</dbReference>
<dbReference type="Proteomes" id="UP000198844">
    <property type="component" value="Unassembled WGS sequence"/>
</dbReference>
<reference evidence="6 7" key="1">
    <citation type="submission" date="2016-10" db="EMBL/GenBank/DDBJ databases">
        <authorList>
            <person name="de Groot N.N."/>
        </authorList>
    </citation>
    <scope>NUCLEOTIDE SEQUENCE [LARGE SCALE GENOMIC DNA]</scope>
    <source>
        <strain evidence="6 7">LMG 27731</strain>
    </source>
</reference>
<keyword evidence="3" id="KW-0175">Coiled coil</keyword>
<keyword evidence="4" id="KW-0472">Membrane</keyword>
<evidence type="ECO:0000313" key="6">
    <source>
        <dbReference type="EMBL" id="SFU19481.1"/>
    </source>
</evidence>
<dbReference type="InterPro" id="IPR050469">
    <property type="entry name" value="Diguanylate_Cyclase"/>
</dbReference>
<proteinExistence type="predicted"/>
<comment type="catalytic activity">
    <reaction evidence="2">
        <text>2 GTP = 3',3'-c-di-GMP + 2 diphosphate</text>
        <dbReference type="Rhea" id="RHEA:24898"/>
        <dbReference type="ChEBI" id="CHEBI:33019"/>
        <dbReference type="ChEBI" id="CHEBI:37565"/>
        <dbReference type="ChEBI" id="CHEBI:58805"/>
        <dbReference type="EC" id="2.7.7.65"/>
    </reaction>
</comment>
<evidence type="ECO:0000256" key="4">
    <source>
        <dbReference type="SAM" id="Phobius"/>
    </source>
</evidence>
<dbReference type="Gene3D" id="3.30.70.270">
    <property type="match status" value="1"/>
</dbReference>
<dbReference type="PANTHER" id="PTHR45138">
    <property type="entry name" value="REGULATORY COMPONENTS OF SENSORY TRANSDUCTION SYSTEM"/>
    <property type="match status" value="1"/>
</dbReference>
<dbReference type="CDD" id="cd01949">
    <property type="entry name" value="GGDEF"/>
    <property type="match status" value="1"/>
</dbReference>
<dbReference type="GO" id="GO:0005886">
    <property type="term" value="C:plasma membrane"/>
    <property type="evidence" value="ECO:0007669"/>
    <property type="project" value="TreeGrafter"/>
</dbReference>
<keyword evidence="4" id="KW-0812">Transmembrane</keyword>
<dbReference type="FunFam" id="3.30.70.270:FF:000001">
    <property type="entry name" value="Diguanylate cyclase domain protein"/>
    <property type="match status" value="1"/>
</dbReference>
<dbReference type="InterPro" id="IPR043128">
    <property type="entry name" value="Rev_trsase/Diguanyl_cyclase"/>
</dbReference>